<proteinExistence type="predicted"/>
<evidence type="ECO:0008006" key="4">
    <source>
        <dbReference type="Google" id="ProtNLM"/>
    </source>
</evidence>
<protein>
    <recommendedName>
        <fullName evidence="4">Secreted protein</fullName>
    </recommendedName>
</protein>
<accession>A0ABR2LIP2</accession>
<organism evidence="2 3">
    <name type="scientific">Platanthera guangdongensis</name>
    <dbReference type="NCBI Taxonomy" id="2320717"/>
    <lineage>
        <taxon>Eukaryota</taxon>
        <taxon>Viridiplantae</taxon>
        <taxon>Streptophyta</taxon>
        <taxon>Embryophyta</taxon>
        <taxon>Tracheophyta</taxon>
        <taxon>Spermatophyta</taxon>
        <taxon>Magnoliopsida</taxon>
        <taxon>Liliopsida</taxon>
        <taxon>Asparagales</taxon>
        <taxon>Orchidaceae</taxon>
        <taxon>Orchidoideae</taxon>
        <taxon>Orchideae</taxon>
        <taxon>Orchidinae</taxon>
        <taxon>Platanthera</taxon>
    </lineage>
</organism>
<dbReference type="Proteomes" id="UP001412067">
    <property type="component" value="Unassembled WGS sequence"/>
</dbReference>
<reference evidence="2 3" key="1">
    <citation type="journal article" date="2022" name="Nat. Plants">
        <title>Genomes of leafy and leafless Platanthera orchids illuminate the evolution of mycoheterotrophy.</title>
        <authorList>
            <person name="Li M.H."/>
            <person name="Liu K.W."/>
            <person name="Li Z."/>
            <person name="Lu H.C."/>
            <person name="Ye Q.L."/>
            <person name="Zhang D."/>
            <person name="Wang J.Y."/>
            <person name="Li Y.F."/>
            <person name="Zhong Z.M."/>
            <person name="Liu X."/>
            <person name="Yu X."/>
            <person name="Liu D.K."/>
            <person name="Tu X.D."/>
            <person name="Liu B."/>
            <person name="Hao Y."/>
            <person name="Liao X.Y."/>
            <person name="Jiang Y.T."/>
            <person name="Sun W.H."/>
            <person name="Chen J."/>
            <person name="Chen Y.Q."/>
            <person name="Ai Y."/>
            <person name="Zhai J.W."/>
            <person name="Wu S.S."/>
            <person name="Zhou Z."/>
            <person name="Hsiao Y.Y."/>
            <person name="Wu W.L."/>
            <person name="Chen Y.Y."/>
            <person name="Lin Y.F."/>
            <person name="Hsu J.L."/>
            <person name="Li C.Y."/>
            <person name="Wang Z.W."/>
            <person name="Zhao X."/>
            <person name="Zhong W.Y."/>
            <person name="Ma X.K."/>
            <person name="Ma L."/>
            <person name="Huang J."/>
            <person name="Chen G.Z."/>
            <person name="Huang M.Z."/>
            <person name="Huang L."/>
            <person name="Peng D.H."/>
            <person name="Luo Y.B."/>
            <person name="Zou S.Q."/>
            <person name="Chen S.P."/>
            <person name="Lan S."/>
            <person name="Tsai W.C."/>
            <person name="Van de Peer Y."/>
            <person name="Liu Z.J."/>
        </authorList>
    </citation>
    <scope>NUCLEOTIDE SEQUENCE [LARGE SCALE GENOMIC DNA]</scope>
    <source>
        <strain evidence="2">Lor288</strain>
    </source>
</reference>
<feature type="chain" id="PRO_5047522115" description="Secreted protein" evidence="1">
    <location>
        <begin position="21"/>
        <end position="117"/>
    </location>
</feature>
<sequence length="117" mass="13426">MPALTLSLGCYLALTLSTTSEPTLLSLHGPSRLWQKSSLSGLGQRRPHRLLVLRQVFYFSLSSFRLDTHLQKRLPAPLFIYSFFWGQISLPTHQEFKHFASPATTQMYKSKKLDDSR</sequence>
<keyword evidence="3" id="KW-1185">Reference proteome</keyword>
<evidence type="ECO:0000313" key="3">
    <source>
        <dbReference type="Proteomes" id="UP001412067"/>
    </source>
</evidence>
<keyword evidence="1" id="KW-0732">Signal</keyword>
<comment type="caution">
    <text evidence="2">The sequence shown here is derived from an EMBL/GenBank/DDBJ whole genome shotgun (WGS) entry which is preliminary data.</text>
</comment>
<evidence type="ECO:0000313" key="2">
    <source>
        <dbReference type="EMBL" id="KAK8941971.1"/>
    </source>
</evidence>
<gene>
    <name evidence="2" type="ORF">KSP40_PGU003830</name>
</gene>
<name>A0ABR2LIP2_9ASPA</name>
<evidence type="ECO:0000256" key="1">
    <source>
        <dbReference type="SAM" id="SignalP"/>
    </source>
</evidence>
<feature type="signal peptide" evidence="1">
    <location>
        <begin position="1"/>
        <end position="20"/>
    </location>
</feature>
<dbReference type="EMBL" id="JBBWWR010000019">
    <property type="protein sequence ID" value="KAK8941971.1"/>
    <property type="molecule type" value="Genomic_DNA"/>
</dbReference>